<sequence length="369" mass="40279">MIKEIDVVCDLTASERDILAIILRSGPIARSGVTAKTQLAQQSVHRIIDSLERRGYLRFGAAKIVGRGKPSPTVSIDPSHYASVGISVGTEDVRFCLMDLTGIPLVQEVANIAPVTPAEVIAALKEKIADWFSTVAVNRTLVGVGISMQGFRDGSHDVFHPPQPLFAWENIPIETVLSRELHQPVFAENNATSSVVAEHYLGAGNGHGCIAYLSFNHGFGAGIFWENRPFRGGHGNAGEISAIFSRDQLCHRPALGELIKRLADHNIDVNSVRDLTLRFEPDWPGIPEWLDEVKPQLQFALRALQATIDPHAIFFGGEAPEELRHMLVDIGKSAFTDERLPMPTLITSKLPGDPAHLGAALLPLHQLVF</sequence>
<dbReference type="PANTHER" id="PTHR18964">
    <property type="entry name" value="ROK (REPRESSOR, ORF, KINASE) FAMILY"/>
    <property type="match status" value="1"/>
</dbReference>
<dbReference type="InterPro" id="IPR043129">
    <property type="entry name" value="ATPase_NBD"/>
</dbReference>
<dbReference type="EMBL" id="JFKB01000015">
    <property type="protein sequence ID" value="OSQ45343.1"/>
    <property type="molecule type" value="Genomic_DNA"/>
</dbReference>
<dbReference type="GO" id="GO:0019262">
    <property type="term" value="P:N-acetylneuraminate catabolic process"/>
    <property type="evidence" value="ECO:0007669"/>
    <property type="project" value="TreeGrafter"/>
</dbReference>
<dbReference type="SUPFAM" id="SSF46785">
    <property type="entry name" value="Winged helix' DNA-binding domain"/>
    <property type="match status" value="1"/>
</dbReference>
<dbReference type="InterPro" id="IPR036390">
    <property type="entry name" value="WH_DNA-bd_sf"/>
</dbReference>
<dbReference type="Pfam" id="PF12802">
    <property type="entry name" value="MarR_2"/>
    <property type="match status" value="1"/>
</dbReference>
<proteinExistence type="predicted"/>
<dbReference type="SUPFAM" id="SSF53067">
    <property type="entry name" value="Actin-like ATPase domain"/>
    <property type="match status" value="1"/>
</dbReference>
<dbReference type="Proteomes" id="UP000193396">
    <property type="component" value="Unassembled WGS sequence"/>
</dbReference>
<organism evidence="2 3">
    <name type="scientific">Thalassospira alkalitolerans</name>
    <dbReference type="NCBI Taxonomy" id="1293890"/>
    <lineage>
        <taxon>Bacteria</taxon>
        <taxon>Pseudomonadati</taxon>
        <taxon>Pseudomonadota</taxon>
        <taxon>Alphaproteobacteria</taxon>
        <taxon>Rhodospirillales</taxon>
        <taxon>Thalassospiraceae</taxon>
        <taxon>Thalassospira</taxon>
    </lineage>
</organism>
<dbReference type="GO" id="GO:0003700">
    <property type="term" value="F:DNA-binding transcription factor activity"/>
    <property type="evidence" value="ECO:0007669"/>
    <property type="project" value="InterPro"/>
</dbReference>
<dbReference type="Gene3D" id="1.10.10.10">
    <property type="entry name" value="Winged helix-like DNA-binding domain superfamily/Winged helix DNA-binding domain"/>
    <property type="match status" value="1"/>
</dbReference>
<evidence type="ECO:0000313" key="3">
    <source>
        <dbReference type="Proteomes" id="UP000193396"/>
    </source>
</evidence>
<keyword evidence="3" id="KW-1185">Reference proteome</keyword>
<dbReference type="CDD" id="cd23763">
    <property type="entry name" value="ASKHA_ATPase_ROK"/>
    <property type="match status" value="1"/>
</dbReference>
<dbReference type="InterPro" id="IPR000835">
    <property type="entry name" value="HTH_MarR-typ"/>
</dbReference>
<gene>
    <name evidence="2" type="ORF">TALK_17640</name>
</gene>
<dbReference type="GO" id="GO:0009384">
    <property type="term" value="F:N-acylmannosamine kinase activity"/>
    <property type="evidence" value="ECO:0007669"/>
    <property type="project" value="TreeGrafter"/>
</dbReference>
<dbReference type="AlphaFoldDB" id="A0A1Y2L9F4"/>
<feature type="domain" description="HTH marR-type" evidence="1">
    <location>
        <begin position="10"/>
        <end position="59"/>
    </location>
</feature>
<evidence type="ECO:0000259" key="1">
    <source>
        <dbReference type="Pfam" id="PF12802"/>
    </source>
</evidence>
<reference evidence="2 3" key="1">
    <citation type="submission" date="2014-03" db="EMBL/GenBank/DDBJ databases">
        <title>The draft genome sequence of Thalassospira alkalitolerans JCM 18968.</title>
        <authorList>
            <person name="Lai Q."/>
            <person name="Shao Z."/>
        </authorList>
    </citation>
    <scope>NUCLEOTIDE SEQUENCE [LARGE SCALE GENOMIC DNA]</scope>
    <source>
        <strain evidence="2 3">JCM 18968</strain>
    </source>
</reference>
<dbReference type="STRING" id="1293890.TALK_17640"/>
<dbReference type="InterPro" id="IPR000600">
    <property type="entry name" value="ROK"/>
</dbReference>
<dbReference type="Pfam" id="PF00480">
    <property type="entry name" value="ROK"/>
    <property type="match status" value="1"/>
</dbReference>
<dbReference type="Gene3D" id="3.30.420.40">
    <property type="match status" value="2"/>
</dbReference>
<accession>A0A1Y2L9F4</accession>
<protein>
    <recommendedName>
        <fullName evidence="1">HTH marR-type domain-containing protein</fullName>
    </recommendedName>
</protein>
<comment type="caution">
    <text evidence="2">The sequence shown here is derived from an EMBL/GenBank/DDBJ whole genome shotgun (WGS) entry which is preliminary data.</text>
</comment>
<name>A0A1Y2L9F4_9PROT</name>
<dbReference type="PANTHER" id="PTHR18964:SF169">
    <property type="entry name" value="N-ACETYLMANNOSAMINE KINASE"/>
    <property type="match status" value="1"/>
</dbReference>
<dbReference type="InterPro" id="IPR036388">
    <property type="entry name" value="WH-like_DNA-bd_sf"/>
</dbReference>
<evidence type="ECO:0000313" key="2">
    <source>
        <dbReference type="EMBL" id="OSQ45343.1"/>
    </source>
</evidence>